<evidence type="ECO:0000313" key="2">
    <source>
        <dbReference type="EMBL" id="SFO10824.1"/>
    </source>
</evidence>
<keyword evidence="3" id="KW-1185">Reference proteome</keyword>
<sequence length="411" mass="47669">YTKFCEGYSDYVMKNSLTNHLIHKPGIICEVDWSGSTMSIVNKETGEIIPVYLFVATLPYSQYSYVEPCFDMKQNTWLKCHVNMFNFFGGSTIRIKCDNLKVGVTSHPREGDIILNEKYESLGDFYFAAIMPTGIRKPKHKASVEGTVGKIATAIIAKLRNISFYSMDELEIAIRNELEKFNRSKFQKREGSRYEVFHEMEKQYLRALPPVPFEIAEWVYGYSVNLDCHISYKTNRYSAPYQYVGKKVNLKITDTFLEIYFKEERIATHRKIPDYLKHKWSTLEEHMPDHFHSTEWDDERIQKWAYTIGKNTGEVIDRIFGSVRIKEQGYNAALSVLKLAKTYTEKRLETACEIALSKIRSPRYSHLKALLSSNQDTLHLARVAEQEKKELNKSVQGYVRGSDYYSGGDKS</sequence>
<reference evidence="2 3" key="1">
    <citation type="submission" date="2016-10" db="EMBL/GenBank/DDBJ databases">
        <authorList>
            <person name="de Groot N.N."/>
        </authorList>
    </citation>
    <scope>NUCLEOTIDE SEQUENCE [LARGE SCALE GENOMIC DNA]</scope>
    <source>
        <strain evidence="2 3">ML2</strain>
    </source>
</reference>
<proteinExistence type="predicted"/>
<evidence type="ECO:0000259" key="1">
    <source>
        <dbReference type="Pfam" id="PF22483"/>
    </source>
</evidence>
<name>A0A1I5EH56_9CLOT</name>
<dbReference type="RefSeq" id="WP_207646208.1">
    <property type="nucleotide sequence ID" value="NZ_FOVK01000016.1"/>
</dbReference>
<feature type="domain" description="Transposase for insertion sequence element IS21-like C-terminal" evidence="1">
    <location>
        <begin position="208"/>
        <end position="274"/>
    </location>
</feature>
<feature type="non-terminal residue" evidence="2">
    <location>
        <position position="1"/>
    </location>
</feature>
<organism evidence="2 3">
    <name type="scientific">Proteiniclasticum ruminis</name>
    <dbReference type="NCBI Taxonomy" id="398199"/>
    <lineage>
        <taxon>Bacteria</taxon>
        <taxon>Bacillati</taxon>
        <taxon>Bacillota</taxon>
        <taxon>Clostridia</taxon>
        <taxon>Eubacteriales</taxon>
        <taxon>Clostridiaceae</taxon>
        <taxon>Proteiniclasticum</taxon>
    </lineage>
</organism>
<dbReference type="AlphaFoldDB" id="A0A1I5EH56"/>
<gene>
    <name evidence="2" type="ORF">SAMN04488695_11639</name>
</gene>
<dbReference type="EMBL" id="FOVK01000016">
    <property type="protein sequence ID" value="SFO10824.1"/>
    <property type="molecule type" value="Genomic_DNA"/>
</dbReference>
<accession>A0A1I5EH56</accession>
<dbReference type="Proteomes" id="UP000181899">
    <property type="component" value="Unassembled WGS sequence"/>
</dbReference>
<dbReference type="PANTHER" id="PTHR35004">
    <property type="entry name" value="TRANSPOSASE RV3428C-RELATED"/>
    <property type="match status" value="1"/>
</dbReference>
<protein>
    <submittedName>
        <fullName evidence="2">Integrase core domain-containing protein</fullName>
    </submittedName>
</protein>
<dbReference type="PANTHER" id="PTHR35004:SF8">
    <property type="entry name" value="TRANSPOSASE RV3428C-RELATED"/>
    <property type="match status" value="1"/>
</dbReference>
<dbReference type="InterPro" id="IPR054353">
    <property type="entry name" value="IstA-like_C"/>
</dbReference>
<dbReference type="Pfam" id="PF22483">
    <property type="entry name" value="Mu-transpos_C_2"/>
    <property type="match status" value="1"/>
</dbReference>
<evidence type="ECO:0000313" key="3">
    <source>
        <dbReference type="Proteomes" id="UP000181899"/>
    </source>
</evidence>